<dbReference type="Proteomes" id="UP000002487">
    <property type="component" value="Chromosome"/>
</dbReference>
<dbReference type="AlphaFoldDB" id="Q8TTG6"/>
<reference evidence="1 2" key="1">
    <citation type="journal article" date="2002" name="Genome Res.">
        <title>The genome of Methanosarcina acetivorans reveals extensive metabolic and physiological diversity.</title>
        <authorList>
            <person name="Galagan J.E."/>
            <person name="Nusbaum C."/>
            <person name="Roy A."/>
            <person name="Endrizzi M.G."/>
            <person name="Macdonald P."/>
            <person name="FitzHugh W."/>
            <person name="Calvo S."/>
            <person name="Engels R."/>
            <person name="Smirnov S."/>
            <person name="Atnoor D."/>
            <person name="Brown A."/>
            <person name="Allen N."/>
            <person name="Naylor J."/>
            <person name="Stange-Thomann N."/>
            <person name="DeArellano K."/>
            <person name="Johnson R."/>
            <person name="Linton L."/>
            <person name="McEwan P."/>
            <person name="McKernan K."/>
            <person name="Talamas J."/>
            <person name="Tirrell A."/>
            <person name="Ye W."/>
            <person name="Zimmer A."/>
            <person name="Barber R.D."/>
            <person name="Cann I."/>
            <person name="Graham D.E."/>
            <person name="Grahame D.A."/>
            <person name="Guss A."/>
            <person name="Hedderich R."/>
            <person name="Ingram-Smith C."/>
            <person name="Kuettner C.H."/>
            <person name="Krzycki J.A."/>
            <person name="Leigh J.A."/>
            <person name="Li W."/>
            <person name="Liu J."/>
            <person name="Mukhopadhyay B."/>
            <person name="Reeve J.N."/>
            <person name="Smith K."/>
            <person name="Springer T.A."/>
            <person name="Umayam L.A."/>
            <person name="White O."/>
            <person name="White R.H."/>
            <person name="de Macario E.C."/>
            <person name="Ferry J.G."/>
            <person name="Jarrell K.F."/>
            <person name="Jing H."/>
            <person name="Macario A.J.L."/>
            <person name="Paulsen I."/>
            <person name="Pritchett M."/>
            <person name="Sowers K.R."/>
            <person name="Swanson R.V."/>
            <person name="Zinder S.H."/>
            <person name="Lander E."/>
            <person name="Metcalf W.W."/>
            <person name="Birren B."/>
        </authorList>
    </citation>
    <scope>NUCLEOTIDE SEQUENCE [LARGE SCALE GENOMIC DNA]</scope>
    <source>
        <strain evidence="2">ATCC 35395 / DSM 2834 / JCM 12185 / C2A</strain>
    </source>
</reference>
<evidence type="ECO:0000313" key="2">
    <source>
        <dbReference type="Proteomes" id="UP000002487"/>
    </source>
</evidence>
<organism evidence="1 2">
    <name type="scientific">Methanosarcina acetivorans (strain ATCC 35395 / DSM 2834 / JCM 12185 / C2A)</name>
    <dbReference type="NCBI Taxonomy" id="188937"/>
    <lineage>
        <taxon>Archaea</taxon>
        <taxon>Methanobacteriati</taxon>
        <taxon>Methanobacteriota</taxon>
        <taxon>Stenosarchaea group</taxon>
        <taxon>Methanomicrobia</taxon>
        <taxon>Methanosarcinales</taxon>
        <taxon>Methanosarcinaceae</taxon>
        <taxon>Methanosarcina</taxon>
    </lineage>
</organism>
<dbReference type="GeneID" id="1472363"/>
<dbReference type="RefSeq" id="WP_011020520.1">
    <property type="nucleotide sequence ID" value="NC_003552.1"/>
</dbReference>
<protein>
    <submittedName>
        <fullName evidence="1">Uncharacterized protein</fullName>
    </submittedName>
</protein>
<dbReference type="TCDB" id="9.A.44.2.2">
    <property type="family name" value="the archaeocin/halocin h4 (halh4) family"/>
</dbReference>
<dbReference type="EnsemblBacteria" id="AAM03915">
    <property type="protein sequence ID" value="AAM03915"/>
    <property type="gene ID" value="MA_0471"/>
</dbReference>
<proteinExistence type="predicted"/>
<gene>
    <name evidence="1" type="ordered locus">MA_0471</name>
</gene>
<dbReference type="InParanoid" id="Q8TTG6"/>
<name>Q8TTG6_METAC</name>
<evidence type="ECO:0000313" key="1">
    <source>
        <dbReference type="EMBL" id="AAM03915.1"/>
    </source>
</evidence>
<accession>Q8TTG6</accession>
<dbReference type="HOGENOM" id="CLU_2217036_0_0_2"/>
<keyword evidence="2" id="KW-1185">Reference proteome</keyword>
<dbReference type="KEGG" id="mac:MA_0471"/>
<sequence length="106" mass="12018">MMASPPSTRYIGNESVWIFPTAPPKESMSSIEKKKYGLIEIPVSDFEKHAYDLGLPTAIVSEHIKLGEPLYVITNPDIKIESCKFEGKKTITKDEEDTSYSMDREF</sequence>
<dbReference type="EMBL" id="AE010299">
    <property type="protein sequence ID" value="AAM03915.1"/>
    <property type="molecule type" value="Genomic_DNA"/>
</dbReference>